<name>A0A2P2E065_9LEPT</name>
<comment type="caution">
    <text evidence="1">The sequence shown here is derived from an EMBL/GenBank/DDBJ whole genome shotgun (WGS) entry which is preliminary data.</text>
</comment>
<organism evidence="1 2">
    <name type="scientific">Leptospira ryugenii</name>
    <dbReference type="NCBI Taxonomy" id="1917863"/>
    <lineage>
        <taxon>Bacteria</taxon>
        <taxon>Pseudomonadati</taxon>
        <taxon>Spirochaetota</taxon>
        <taxon>Spirochaetia</taxon>
        <taxon>Leptospirales</taxon>
        <taxon>Leptospiraceae</taxon>
        <taxon>Leptospira</taxon>
    </lineage>
</organism>
<gene>
    <name evidence="1" type="ORF">LPTSP4_17930</name>
</gene>
<keyword evidence="2" id="KW-1185">Reference proteome</keyword>
<accession>A0A2P2E065</accession>
<sequence>MEKFEMSQELSEYEIKTYLQKIRADYQEHGKLNPKAFDQAAFETRYLQVLRLRGNLTKFFQEEVAFLDQLKAKFNNLVAKKEAAKASTLNRLVDESMEKLVKYPKIDFHPLAKAELRYFYGAIVEFAETELPVILNIFKGTPEYSYLQDPVLVIERLGISRRGMPSLKIQEITKSLLDANGNPIVIEKVSQALLRDGCLALKNITQSVQDLISKNRINPDLMVQVNDRDYPKAFSKYGNKRFGRALEMVTEQCRQIIQDFRMNSLLGMD</sequence>
<evidence type="ECO:0000313" key="2">
    <source>
        <dbReference type="Proteomes" id="UP000245133"/>
    </source>
</evidence>
<reference evidence="1 2" key="1">
    <citation type="submission" date="2018-02" db="EMBL/GenBank/DDBJ databases">
        <title>Novel Leptospira species isolated from soil and water in Japan.</title>
        <authorList>
            <person name="Nakao R."/>
            <person name="Masuzawa T."/>
        </authorList>
    </citation>
    <scope>NUCLEOTIDE SEQUENCE [LARGE SCALE GENOMIC DNA]</scope>
    <source>
        <strain evidence="1 2">YH101</strain>
    </source>
</reference>
<protein>
    <submittedName>
        <fullName evidence="1">Uncharacterized protein</fullName>
    </submittedName>
</protein>
<dbReference type="AlphaFoldDB" id="A0A2P2E065"/>
<proteinExistence type="predicted"/>
<evidence type="ECO:0000313" key="1">
    <source>
        <dbReference type="EMBL" id="GBF50268.1"/>
    </source>
</evidence>
<dbReference type="Proteomes" id="UP000245133">
    <property type="component" value="Unassembled WGS sequence"/>
</dbReference>
<dbReference type="EMBL" id="BFBB01000004">
    <property type="protein sequence ID" value="GBF50268.1"/>
    <property type="molecule type" value="Genomic_DNA"/>
</dbReference>